<organism evidence="7">
    <name type="scientific">viral metagenome</name>
    <dbReference type="NCBI Taxonomy" id="1070528"/>
    <lineage>
        <taxon>unclassified sequences</taxon>
        <taxon>metagenomes</taxon>
        <taxon>organismal metagenomes</taxon>
    </lineage>
</organism>
<dbReference type="GO" id="GO:0005634">
    <property type="term" value="C:nucleus"/>
    <property type="evidence" value="ECO:0007669"/>
    <property type="project" value="TreeGrafter"/>
</dbReference>
<dbReference type="EMBL" id="MN740841">
    <property type="protein sequence ID" value="QHU14503.1"/>
    <property type="molecule type" value="Genomic_DNA"/>
</dbReference>
<evidence type="ECO:0000256" key="4">
    <source>
        <dbReference type="ARBA" id="ARBA00022691"/>
    </source>
</evidence>
<evidence type="ECO:0000256" key="5">
    <source>
        <dbReference type="ARBA" id="ARBA00022884"/>
    </source>
</evidence>
<evidence type="ECO:0000259" key="6">
    <source>
        <dbReference type="PROSITE" id="PS51562"/>
    </source>
</evidence>
<evidence type="ECO:0000256" key="1">
    <source>
        <dbReference type="ARBA" id="ARBA00011926"/>
    </source>
</evidence>
<protein>
    <recommendedName>
        <fullName evidence="1">mRNA (guanine-N(7))-methyltransferase</fullName>
        <ecNumber evidence="1">2.1.1.56</ecNumber>
    </recommendedName>
</protein>
<dbReference type="GO" id="GO:0004482">
    <property type="term" value="F:mRNA 5'-cap (guanine-N7-)-methyltransferase activity"/>
    <property type="evidence" value="ECO:0007669"/>
    <property type="project" value="UniProtKB-EC"/>
</dbReference>
<dbReference type="InterPro" id="IPR004971">
    <property type="entry name" value="mRNA_G-N7_MeTrfase_dom"/>
</dbReference>
<dbReference type="AlphaFoldDB" id="A0A6C0KAT3"/>
<accession>A0A6C0KAT3</accession>
<keyword evidence="4" id="KW-0949">S-adenosyl-L-methionine</keyword>
<feature type="domain" description="MRNA cap 0 methyltransferase" evidence="6">
    <location>
        <begin position="1"/>
        <end position="255"/>
    </location>
</feature>
<evidence type="ECO:0000256" key="2">
    <source>
        <dbReference type="ARBA" id="ARBA00022603"/>
    </source>
</evidence>
<dbReference type="Pfam" id="PF09445">
    <property type="entry name" value="Methyltransf_15"/>
    <property type="match status" value="1"/>
</dbReference>
<sequence length="447" mass="51253">MEVRKFHNSIKKSMLSEYSKKVRTTSKSIHLLDLGCGRGGDLHKWINAKIDRVIGLDADHEAIAEANERLSAVKKGSNTSIEFICLDVLAQNTPHDLVTELKRIYGSTSWFQFDLVSMHFSLQYFVDNPTELLRILKFIAQRMSPGGYFFGTSPRKDKILELLASSASYQSDILKIRTTRDSAILFDVDLGRNSYFEKFGTSEEYLVNMDHFAEQCSSVGLELVRIQNFEELSSLSPGAEKEFSDLYCTWAFRKPEQFSFFPQVGRVHLSKLEFDRQHIPMVSKPHEAQRIQNSIRVFFSKRDIPRNSLSLIDMCACVGCDTIHFSPNFKSVLAIEKDPSTFKMLENNVKQYGLGNVHLMNENSVNYLHLYSDPHTVLYLDPPWLTVDNRSITLNGEPFGQMVKNILKQFKYKFIIAKLPRAYPIQADHVASITKKISLFFWVKGDI</sequence>
<dbReference type="PANTHER" id="PTHR12189:SF2">
    <property type="entry name" value="MRNA CAP GUANINE-N7 METHYLTRANSFERASE"/>
    <property type="match status" value="1"/>
</dbReference>
<dbReference type="PANTHER" id="PTHR12189">
    <property type="entry name" value="MRNA GUANINE-7- METHYLTRANSFERASE"/>
    <property type="match status" value="1"/>
</dbReference>
<reference evidence="7" key="1">
    <citation type="journal article" date="2020" name="Nature">
        <title>Giant virus diversity and host interactions through global metagenomics.</title>
        <authorList>
            <person name="Schulz F."/>
            <person name="Roux S."/>
            <person name="Paez-Espino D."/>
            <person name="Jungbluth S."/>
            <person name="Walsh D.A."/>
            <person name="Denef V.J."/>
            <person name="McMahon K.D."/>
            <person name="Konstantinidis K.T."/>
            <person name="Eloe-Fadrosh E.A."/>
            <person name="Kyrpides N.C."/>
            <person name="Woyke T."/>
        </authorList>
    </citation>
    <scope>NUCLEOTIDE SEQUENCE</scope>
    <source>
        <strain evidence="7">GVMAG-S-1102113-118</strain>
    </source>
</reference>
<dbReference type="SUPFAM" id="SSF53335">
    <property type="entry name" value="S-adenosyl-L-methionine-dependent methyltransferases"/>
    <property type="match status" value="2"/>
</dbReference>
<dbReference type="InterPro" id="IPR039753">
    <property type="entry name" value="RG7MT1"/>
</dbReference>
<dbReference type="InterPro" id="IPR029063">
    <property type="entry name" value="SAM-dependent_MTases_sf"/>
</dbReference>
<dbReference type="GO" id="GO:0003723">
    <property type="term" value="F:RNA binding"/>
    <property type="evidence" value="ECO:0007669"/>
    <property type="project" value="UniProtKB-KW"/>
</dbReference>
<dbReference type="Gene3D" id="3.40.50.150">
    <property type="entry name" value="Vaccinia Virus protein VP39"/>
    <property type="match status" value="2"/>
</dbReference>
<proteinExistence type="predicted"/>
<keyword evidence="3" id="KW-0808">Transferase</keyword>
<evidence type="ECO:0000256" key="3">
    <source>
        <dbReference type="ARBA" id="ARBA00022679"/>
    </source>
</evidence>
<dbReference type="GO" id="GO:0036261">
    <property type="term" value="P:7-methylguanosine cap hypermethylation"/>
    <property type="evidence" value="ECO:0007669"/>
    <property type="project" value="InterPro"/>
</dbReference>
<dbReference type="EC" id="2.1.1.56" evidence="1"/>
<dbReference type="InterPro" id="IPR019012">
    <property type="entry name" value="RNA_cap_Gua-N2-MeTrfase"/>
</dbReference>
<dbReference type="CDD" id="cd02440">
    <property type="entry name" value="AdoMet_MTases"/>
    <property type="match status" value="1"/>
</dbReference>
<name>A0A6C0KAT3_9ZZZZ</name>
<keyword evidence="5" id="KW-0694">RNA-binding</keyword>
<evidence type="ECO:0000313" key="7">
    <source>
        <dbReference type="EMBL" id="QHU14503.1"/>
    </source>
</evidence>
<keyword evidence="2" id="KW-0489">Methyltransferase</keyword>
<dbReference type="Pfam" id="PF03291">
    <property type="entry name" value="mRNA_G-N7_MeTrfase"/>
    <property type="match status" value="1"/>
</dbReference>
<dbReference type="PROSITE" id="PS51562">
    <property type="entry name" value="RNA_CAP0_MT"/>
    <property type="match status" value="1"/>
</dbReference>